<proteinExistence type="inferred from homology"/>
<dbReference type="CDD" id="cd06261">
    <property type="entry name" value="TM_PBP2"/>
    <property type="match status" value="1"/>
</dbReference>
<dbReference type="GO" id="GO:0043190">
    <property type="term" value="C:ATP-binding cassette (ABC) transporter complex"/>
    <property type="evidence" value="ECO:0007669"/>
    <property type="project" value="InterPro"/>
</dbReference>
<dbReference type="GO" id="GO:0022857">
    <property type="term" value="F:transmembrane transporter activity"/>
    <property type="evidence" value="ECO:0007669"/>
    <property type="project" value="InterPro"/>
</dbReference>
<evidence type="ECO:0000256" key="7">
    <source>
        <dbReference type="ARBA" id="ARBA00023136"/>
    </source>
</evidence>
<dbReference type="NCBIfam" id="TIGR01726">
    <property type="entry name" value="HEQRo_perm_3TM"/>
    <property type="match status" value="1"/>
</dbReference>
<dbReference type="PANTHER" id="PTHR30614">
    <property type="entry name" value="MEMBRANE COMPONENT OF AMINO ACID ABC TRANSPORTER"/>
    <property type="match status" value="1"/>
</dbReference>
<dbReference type="Proteomes" id="UP000451565">
    <property type="component" value="Unassembled WGS sequence"/>
</dbReference>
<keyword evidence="5 8" id="KW-0812">Transmembrane</keyword>
<feature type="transmembrane region" description="Helical" evidence="8">
    <location>
        <begin position="136"/>
        <end position="156"/>
    </location>
</feature>
<comment type="subcellular location">
    <subcellularLocation>
        <location evidence="1">Cell inner membrane</location>
        <topology evidence="1">Multi-pass membrane protein</topology>
    </subcellularLocation>
    <subcellularLocation>
        <location evidence="8">Cell membrane</location>
        <topology evidence="8">Multi-pass membrane protein</topology>
    </subcellularLocation>
</comment>
<dbReference type="GO" id="GO:0006865">
    <property type="term" value="P:amino acid transport"/>
    <property type="evidence" value="ECO:0007669"/>
    <property type="project" value="TreeGrafter"/>
</dbReference>
<dbReference type="OrthoDB" id="9809799at2"/>
<comment type="similarity">
    <text evidence="2">Belongs to the binding-protein-dependent transport system permease family. HisMQ subfamily.</text>
</comment>
<dbReference type="InterPro" id="IPR010065">
    <property type="entry name" value="AA_ABC_transptr_permease_3TM"/>
</dbReference>
<dbReference type="InterPro" id="IPR000515">
    <property type="entry name" value="MetI-like"/>
</dbReference>
<dbReference type="RefSeq" id="WP_153233826.1">
    <property type="nucleotide sequence ID" value="NZ_WINI01000002.1"/>
</dbReference>
<accession>A0A843YRS9</accession>
<feature type="transmembrane region" description="Helical" evidence="8">
    <location>
        <begin position="235"/>
        <end position="256"/>
    </location>
</feature>
<evidence type="ECO:0000256" key="3">
    <source>
        <dbReference type="ARBA" id="ARBA00022448"/>
    </source>
</evidence>
<feature type="transmembrane region" description="Helical" evidence="8">
    <location>
        <begin position="61"/>
        <end position="89"/>
    </location>
</feature>
<dbReference type="EMBL" id="WINI01000002">
    <property type="protein sequence ID" value="MQR00208.1"/>
    <property type="molecule type" value="Genomic_DNA"/>
</dbReference>
<evidence type="ECO:0000313" key="10">
    <source>
        <dbReference type="EMBL" id="MQR00208.1"/>
    </source>
</evidence>
<evidence type="ECO:0000313" key="11">
    <source>
        <dbReference type="Proteomes" id="UP000451565"/>
    </source>
</evidence>
<organism evidence="10 11">
    <name type="scientific">Glaciimonas soli</name>
    <dbReference type="NCBI Taxonomy" id="2590999"/>
    <lineage>
        <taxon>Bacteria</taxon>
        <taxon>Pseudomonadati</taxon>
        <taxon>Pseudomonadota</taxon>
        <taxon>Betaproteobacteria</taxon>
        <taxon>Burkholderiales</taxon>
        <taxon>Oxalobacteraceae</taxon>
        <taxon>Glaciimonas</taxon>
    </lineage>
</organism>
<dbReference type="Pfam" id="PF00528">
    <property type="entry name" value="BPD_transp_1"/>
    <property type="match status" value="1"/>
</dbReference>
<reference evidence="10 11" key="1">
    <citation type="submission" date="2019-10" db="EMBL/GenBank/DDBJ databases">
        <title>Glaciimonas soli sp. nov., a psychrophilic bacterium isolated from the forest soil of a high elevation mountain in Taiwan.</title>
        <authorList>
            <person name="Wang L.-T."/>
            <person name="Shieh W.Y."/>
        </authorList>
    </citation>
    <scope>NUCLEOTIDE SEQUENCE [LARGE SCALE GENOMIC DNA]</scope>
    <source>
        <strain evidence="10 11">GS1</strain>
    </source>
</reference>
<gene>
    <name evidence="10" type="ORF">GEV47_05875</name>
</gene>
<comment type="caution">
    <text evidence="10">The sequence shown here is derived from an EMBL/GenBank/DDBJ whole genome shotgun (WGS) entry which is preliminary data.</text>
</comment>
<dbReference type="InterPro" id="IPR043429">
    <property type="entry name" value="ArtM/GltK/GlnP/TcyL/YhdX-like"/>
</dbReference>
<dbReference type="AlphaFoldDB" id="A0A843YRS9"/>
<keyword evidence="7 8" id="KW-0472">Membrane</keyword>
<evidence type="ECO:0000256" key="4">
    <source>
        <dbReference type="ARBA" id="ARBA00022475"/>
    </source>
</evidence>
<keyword evidence="4" id="KW-1003">Cell membrane</keyword>
<evidence type="ECO:0000256" key="6">
    <source>
        <dbReference type="ARBA" id="ARBA00022989"/>
    </source>
</evidence>
<keyword evidence="6 8" id="KW-1133">Transmembrane helix</keyword>
<evidence type="ECO:0000256" key="2">
    <source>
        <dbReference type="ARBA" id="ARBA00010072"/>
    </source>
</evidence>
<feature type="transmembrane region" description="Helical" evidence="8">
    <location>
        <begin position="110"/>
        <end position="130"/>
    </location>
</feature>
<feature type="domain" description="ABC transmembrane type-1" evidence="9">
    <location>
        <begin position="68"/>
        <end position="257"/>
    </location>
</feature>
<evidence type="ECO:0000256" key="1">
    <source>
        <dbReference type="ARBA" id="ARBA00004429"/>
    </source>
</evidence>
<dbReference type="PANTHER" id="PTHR30614:SF21">
    <property type="entry name" value="AMINO ACID ABC TRANSPORTER PERMEASE"/>
    <property type="match status" value="1"/>
</dbReference>
<dbReference type="SUPFAM" id="SSF161098">
    <property type="entry name" value="MetI-like"/>
    <property type="match status" value="1"/>
</dbReference>
<evidence type="ECO:0000256" key="8">
    <source>
        <dbReference type="RuleBase" id="RU363032"/>
    </source>
</evidence>
<evidence type="ECO:0000256" key="5">
    <source>
        <dbReference type="ARBA" id="ARBA00022692"/>
    </source>
</evidence>
<dbReference type="InterPro" id="IPR035906">
    <property type="entry name" value="MetI-like_sf"/>
</dbReference>
<protein>
    <submittedName>
        <fullName evidence="10">ABC transporter permease subunit</fullName>
    </submittedName>
</protein>
<feature type="transmembrane region" description="Helical" evidence="8">
    <location>
        <begin position="21"/>
        <end position="41"/>
    </location>
</feature>
<name>A0A843YRS9_9BURK</name>
<dbReference type="Gene3D" id="1.10.3720.10">
    <property type="entry name" value="MetI-like"/>
    <property type="match status" value="1"/>
</dbReference>
<dbReference type="PROSITE" id="PS50928">
    <property type="entry name" value="ABC_TM1"/>
    <property type="match status" value="1"/>
</dbReference>
<evidence type="ECO:0000259" key="9">
    <source>
        <dbReference type="PROSITE" id="PS50928"/>
    </source>
</evidence>
<keyword evidence="11" id="KW-1185">Reference proteome</keyword>
<keyword evidence="3 8" id="KW-0813">Transport</keyword>
<sequence length="267" mass="29721">MSKTTLLYEPAGPKATRRNEIYTWTGRLLIVSLTGAIALRLAERGQFDAVHWAVFSKLTVWKFLFIGLLGTLKAAALSTIFSLVLAFPIAFGRLSENFWFKKSAEMYISLFRAIPLLLLILFMTVLLPVFGFAWPGLAFLVIAMTLHHSALTAEIVRSGILSLERGQREAALSIGMNTLQAMSFIILPQALKRMMPTLIGQFLSVVQDTSLGYIIPYNELLRSSQLITSYAPETLLSSAFISTMLYGIVSAALLYLQRSLKFRTIIT</sequence>